<proteinExistence type="inferred from homology"/>
<evidence type="ECO:0000256" key="1">
    <source>
        <dbReference type="ARBA" id="ARBA00022516"/>
    </source>
</evidence>
<dbReference type="GO" id="GO:0005789">
    <property type="term" value="C:endoplasmic reticulum membrane"/>
    <property type="evidence" value="ECO:0007669"/>
    <property type="project" value="TreeGrafter"/>
</dbReference>
<dbReference type="AlphaFoldDB" id="A0AAW0H0K8"/>
<evidence type="ECO:0000256" key="4">
    <source>
        <dbReference type="ARBA" id="ARBA00023002"/>
    </source>
</evidence>
<evidence type="ECO:0000313" key="9">
    <source>
        <dbReference type="Proteomes" id="UP001385951"/>
    </source>
</evidence>
<keyword evidence="1" id="KW-0444">Lipid biosynthesis</keyword>
<evidence type="ECO:0000256" key="5">
    <source>
        <dbReference type="ARBA" id="ARBA00023098"/>
    </source>
</evidence>
<dbReference type="SUPFAM" id="SSF51735">
    <property type="entry name" value="NAD(P)-binding Rossmann-fold domains"/>
    <property type="match status" value="1"/>
</dbReference>
<dbReference type="Proteomes" id="UP001385951">
    <property type="component" value="Unassembled WGS sequence"/>
</dbReference>
<dbReference type="GO" id="GO:0000253">
    <property type="term" value="F:3-beta-hydroxysteroid 3-dehydrogenase (NADP+) activity"/>
    <property type="evidence" value="ECO:0007669"/>
    <property type="project" value="TreeGrafter"/>
</dbReference>
<evidence type="ECO:0000256" key="2">
    <source>
        <dbReference type="ARBA" id="ARBA00022857"/>
    </source>
</evidence>
<feature type="compositionally biased region" description="Gly residues" evidence="7">
    <location>
        <begin position="451"/>
        <end position="460"/>
    </location>
</feature>
<comment type="caution">
    <text evidence="8">The sequence shown here is derived from an EMBL/GenBank/DDBJ whole genome shotgun (WGS) entry which is preliminary data.</text>
</comment>
<evidence type="ECO:0000313" key="8">
    <source>
        <dbReference type="EMBL" id="KAK7696595.1"/>
    </source>
</evidence>
<evidence type="ECO:0000256" key="3">
    <source>
        <dbReference type="ARBA" id="ARBA00022955"/>
    </source>
</evidence>
<gene>
    <name evidence="8" type="ORF">QCA50_001253</name>
</gene>
<name>A0AAW0H0K8_9APHY</name>
<keyword evidence="4" id="KW-0560">Oxidoreductase</keyword>
<dbReference type="PANTHER" id="PTHR43647">
    <property type="entry name" value="DEHYDROGENASE"/>
    <property type="match status" value="1"/>
</dbReference>
<accession>A0AAW0H0K8</accession>
<dbReference type="GO" id="GO:0005811">
    <property type="term" value="C:lipid droplet"/>
    <property type="evidence" value="ECO:0007669"/>
    <property type="project" value="TreeGrafter"/>
</dbReference>
<keyword evidence="5" id="KW-0443">Lipid metabolism</keyword>
<reference evidence="8 9" key="1">
    <citation type="submission" date="2022-09" db="EMBL/GenBank/DDBJ databases">
        <authorList>
            <person name="Palmer J.M."/>
        </authorList>
    </citation>
    <scope>NUCLEOTIDE SEQUENCE [LARGE SCALE GENOMIC DNA]</scope>
    <source>
        <strain evidence="8 9">DSM 7382</strain>
    </source>
</reference>
<dbReference type="EMBL" id="JASBNA010000001">
    <property type="protein sequence ID" value="KAK7696595.1"/>
    <property type="molecule type" value="Genomic_DNA"/>
</dbReference>
<dbReference type="Gene3D" id="3.40.50.720">
    <property type="entry name" value="NAD(P)-binding Rossmann-like Domain"/>
    <property type="match status" value="1"/>
</dbReference>
<evidence type="ECO:0000256" key="6">
    <source>
        <dbReference type="ARBA" id="ARBA00023593"/>
    </source>
</evidence>
<keyword evidence="2" id="KW-0521">NADP</keyword>
<protein>
    <recommendedName>
        <fullName evidence="10">3-keto sterol reductase</fullName>
    </recommendedName>
</protein>
<organism evidence="8 9">
    <name type="scientific">Cerrena zonata</name>
    <dbReference type="NCBI Taxonomy" id="2478898"/>
    <lineage>
        <taxon>Eukaryota</taxon>
        <taxon>Fungi</taxon>
        <taxon>Dikarya</taxon>
        <taxon>Basidiomycota</taxon>
        <taxon>Agaricomycotina</taxon>
        <taxon>Agaricomycetes</taxon>
        <taxon>Polyporales</taxon>
        <taxon>Cerrenaceae</taxon>
        <taxon>Cerrena</taxon>
    </lineage>
</organism>
<dbReference type="PANTHER" id="PTHR43647:SF1">
    <property type="entry name" value="3-KETO-STEROID REDUCTASE ERG27"/>
    <property type="match status" value="1"/>
</dbReference>
<comment type="similarity">
    <text evidence="6">Belongs to the short-chain dehydrogenases/reductases (SDR) family. ERG27 subfamily.</text>
</comment>
<dbReference type="InterPro" id="IPR036291">
    <property type="entry name" value="NAD(P)-bd_dom_sf"/>
</dbReference>
<keyword evidence="9" id="KW-1185">Reference proteome</keyword>
<evidence type="ECO:0000256" key="7">
    <source>
        <dbReference type="SAM" id="MobiDB-lite"/>
    </source>
</evidence>
<sequence>MLCQRPIIIVTGANSGIGFGICHRLLIQLSTSAPSDASPQFTPIGAGYSSSIESIPSCDSLTIIMACRSKARALEARQKLLDLLDDHVAREIRRPDYDGHAEKFRNNLELDFLPIDMSNIRSVFRFANAIPQKYPYISHLICNAGCGTFNGINWFKAIRQMLSRPVVGVTVTEYKRQFCGRLSDDGLGFVWECNVFSHYILFRHLQPSFISYQKKFSEPARILWMSSLEAAPYAYSRDDWQCLKTDMSYEASKYQIDLIATKLHMRSLEESSDPPIRHLLVHPGIAESNMSKDLVFSIIEYLKLAIFYFVRWCGSPNHTITPFTASVAAVHLCLIPILCIPTRLMSFRHVRHGDDTSTPIYRDGLYTASLYRTGLKSAEATRIAEEQGVPPPLKFGSESDSNGNARVGVVPVLEWADHEKDSVFLVDKCESLYQVFSKLEDNSPKETNGHAGNGQNGHIH</sequence>
<dbReference type="GO" id="GO:0006694">
    <property type="term" value="P:steroid biosynthetic process"/>
    <property type="evidence" value="ECO:0007669"/>
    <property type="project" value="UniProtKB-KW"/>
</dbReference>
<dbReference type="InterPro" id="IPR051593">
    <property type="entry name" value="Ergosterol_Biosynth_ERG27"/>
</dbReference>
<dbReference type="GO" id="GO:0005741">
    <property type="term" value="C:mitochondrial outer membrane"/>
    <property type="evidence" value="ECO:0007669"/>
    <property type="project" value="TreeGrafter"/>
</dbReference>
<evidence type="ECO:0008006" key="10">
    <source>
        <dbReference type="Google" id="ProtNLM"/>
    </source>
</evidence>
<feature type="region of interest" description="Disordered" evidence="7">
    <location>
        <begin position="441"/>
        <end position="460"/>
    </location>
</feature>
<keyword evidence="3" id="KW-0752">Steroid biosynthesis</keyword>